<evidence type="ECO:0000313" key="2">
    <source>
        <dbReference type="EMBL" id="ARU05651.1"/>
    </source>
</evidence>
<evidence type="ECO:0000256" key="1">
    <source>
        <dbReference type="SAM" id="SignalP"/>
    </source>
</evidence>
<feature type="chain" id="PRO_5010983732" description="Lipoprotein" evidence="1">
    <location>
        <begin position="25"/>
        <end position="137"/>
    </location>
</feature>
<dbReference type="AlphaFoldDB" id="A0A1Y0EQH1"/>
<evidence type="ECO:0000313" key="3">
    <source>
        <dbReference type="Proteomes" id="UP000196138"/>
    </source>
</evidence>
<organism evidence="2 3">
    <name type="scientific">Comamonas serinivorans</name>
    <dbReference type="NCBI Taxonomy" id="1082851"/>
    <lineage>
        <taxon>Bacteria</taxon>
        <taxon>Pseudomonadati</taxon>
        <taxon>Pseudomonadota</taxon>
        <taxon>Betaproteobacteria</taxon>
        <taxon>Burkholderiales</taxon>
        <taxon>Comamonadaceae</taxon>
        <taxon>Comamonas</taxon>
    </lineage>
</organism>
<evidence type="ECO:0008006" key="4">
    <source>
        <dbReference type="Google" id="ProtNLM"/>
    </source>
</evidence>
<keyword evidence="1" id="KW-0732">Signal</keyword>
<reference evidence="2 3" key="1">
    <citation type="submission" date="2017-05" db="EMBL/GenBank/DDBJ databases">
        <authorList>
            <person name="Song R."/>
            <person name="Chenine A.L."/>
            <person name="Ruprecht R.M."/>
        </authorList>
    </citation>
    <scope>NUCLEOTIDE SEQUENCE [LARGE SCALE GENOMIC DNA]</scope>
    <source>
        <strain evidence="2 3">DSM 26136</strain>
    </source>
</reference>
<gene>
    <name evidence="2" type="ORF">CCO03_14005</name>
</gene>
<feature type="signal peptide" evidence="1">
    <location>
        <begin position="1"/>
        <end position="24"/>
    </location>
</feature>
<dbReference type="KEGG" id="cser:CCO03_14005"/>
<keyword evidence="3" id="KW-1185">Reference proteome</keyword>
<dbReference type="EMBL" id="CP021455">
    <property type="protein sequence ID" value="ARU05651.1"/>
    <property type="molecule type" value="Genomic_DNA"/>
</dbReference>
<sequence>MKTVKALFALSAIPLLFGCATVRQQDLAAWDGVPVEALDTHPLFLSMPMYKTFSDSGMEIRNYVNGKTTEQCFASAGSHQGHHHYGAFMSCSENRLVCNNLFYIQKRKVVRYAPTGDCYTDERVRPQSSMVAPRPAK</sequence>
<name>A0A1Y0EQH1_9BURK</name>
<dbReference type="PROSITE" id="PS51257">
    <property type="entry name" value="PROKAR_LIPOPROTEIN"/>
    <property type="match status" value="1"/>
</dbReference>
<dbReference type="RefSeq" id="WP_087282028.1">
    <property type="nucleotide sequence ID" value="NZ_CP021455.1"/>
</dbReference>
<dbReference type="OrthoDB" id="8907548at2"/>
<accession>A0A1Y0EQH1</accession>
<proteinExistence type="predicted"/>
<protein>
    <recommendedName>
        <fullName evidence="4">Lipoprotein</fullName>
    </recommendedName>
</protein>
<dbReference type="Proteomes" id="UP000196138">
    <property type="component" value="Chromosome"/>
</dbReference>